<dbReference type="Gene3D" id="3.10.20.90">
    <property type="entry name" value="Phosphatidylinositol 3-kinase Catalytic Subunit, Chain A, domain 1"/>
    <property type="match status" value="1"/>
</dbReference>
<feature type="compositionally biased region" description="Basic residues" evidence="1">
    <location>
        <begin position="384"/>
        <end position="395"/>
    </location>
</feature>
<evidence type="ECO:0000313" key="4">
    <source>
        <dbReference type="Proteomes" id="UP000054937"/>
    </source>
</evidence>
<evidence type="ECO:0000313" key="3">
    <source>
        <dbReference type="EMBL" id="KRX08757.1"/>
    </source>
</evidence>
<dbReference type="InterPro" id="IPR000270">
    <property type="entry name" value="PB1_dom"/>
</dbReference>
<dbReference type="Proteomes" id="UP000054937">
    <property type="component" value="Unassembled WGS sequence"/>
</dbReference>
<organism evidence="3 4">
    <name type="scientific">Pseudocohnilembus persalinus</name>
    <name type="common">Ciliate</name>
    <dbReference type="NCBI Taxonomy" id="266149"/>
    <lineage>
        <taxon>Eukaryota</taxon>
        <taxon>Sar</taxon>
        <taxon>Alveolata</taxon>
        <taxon>Ciliophora</taxon>
        <taxon>Intramacronucleata</taxon>
        <taxon>Oligohymenophorea</taxon>
        <taxon>Scuticociliatia</taxon>
        <taxon>Philasterida</taxon>
        <taxon>Pseudocohnilembidae</taxon>
        <taxon>Pseudocohnilembus</taxon>
    </lineage>
</organism>
<accession>A0A0V0R3H1</accession>
<dbReference type="EMBL" id="LDAU01000058">
    <property type="protein sequence ID" value="KRX08757.1"/>
    <property type="molecule type" value="Genomic_DNA"/>
</dbReference>
<feature type="compositionally biased region" description="Low complexity" evidence="1">
    <location>
        <begin position="521"/>
        <end position="540"/>
    </location>
</feature>
<protein>
    <recommendedName>
        <fullName evidence="2">PB1 domain-containing protein</fullName>
    </recommendedName>
</protein>
<feature type="region of interest" description="Disordered" evidence="1">
    <location>
        <begin position="306"/>
        <end position="331"/>
    </location>
</feature>
<feature type="compositionally biased region" description="Basic and acidic residues" evidence="1">
    <location>
        <begin position="396"/>
        <end position="418"/>
    </location>
</feature>
<reference evidence="3 4" key="1">
    <citation type="journal article" date="2015" name="Sci. Rep.">
        <title>Genome of the facultative scuticociliatosis pathogen Pseudocohnilembus persalinus provides insight into its virulence through horizontal gene transfer.</title>
        <authorList>
            <person name="Xiong J."/>
            <person name="Wang G."/>
            <person name="Cheng J."/>
            <person name="Tian M."/>
            <person name="Pan X."/>
            <person name="Warren A."/>
            <person name="Jiang C."/>
            <person name="Yuan D."/>
            <person name="Miao W."/>
        </authorList>
    </citation>
    <scope>NUCLEOTIDE SEQUENCE [LARGE SCALE GENOMIC DNA]</scope>
    <source>
        <strain evidence="3">36N120E</strain>
    </source>
</reference>
<gene>
    <name evidence="3" type="ORF">PPERSA_08068</name>
</gene>
<feature type="compositionally biased region" description="Polar residues" evidence="1">
    <location>
        <begin position="134"/>
        <end position="151"/>
    </location>
</feature>
<feature type="region of interest" description="Disordered" evidence="1">
    <location>
        <begin position="521"/>
        <end position="547"/>
    </location>
</feature>
<comment type="caution">
    <text evidence="3">The sequence shown here is derived from an EMBL/GenBank/DDBJ whole genome shotgun (WGS) entry which is preliminary data.</text>
</comment>
<dbReference type="PROSITE" id="PS51745">
    <property type="entry name" value="PB1"/>
    <property type="match status" value="1"/>
</dbReference>
<feature type="region of interest" description="Disordered" evidence="1">
    <location>
        <begin position="378"/>
        <end position="482"/>
    </location>
</feature>
<dbReference type="InterPro" id="IPR053793">
    <property type="entry name" value="PB1-like"/>
</dbReference>
<evidence type="ECO:0000256" key="1">
    <source>
        <dbReference type="SAM" id="MobiDB-lite"/>
    </source>
</evidence>
<feature type="domain" description="PB1" evidence="2">
    <location>
        <begin position="1"/>
        <end position="78"/>
    </location>
</feature>
<dbReference type="InParanoid" id="A0A0V0R3H1"/>
<evidence type="ECO:0000259" key="2">
    <source>
        <dbReference type="PROSITE" id="PS51745"/>
    </source>
</evidence>
<name>A0A0V0R3H1_PSEPJ</name>
<sequence>MTLKVQYKKIIYVYSQEPTYQKLTEFILNSFSIFQNLDDLEIFYLDEDLDEITISCEKDLQCYLECCPQNTKIQVRKAEKSLKMSQVSQADSLLDDLRSLTQSLNSFKSEECYYSQDIKDNLKEQNDDQKNSQKNDLSCSGSEQNITQSTVDKQETQEKQIQCDQQDLNNNENAEYPQQKFSNINFLMQQRLKNAEDVRRKNSEQQLEFFNKNKSEYYSLLKKNSEISTLYQKLQLELKQALPLINEFLEVDFSHDTNVEHNYTDEEQKLLKEINLHKCLKLQQISTICGKNQLMVEQKLKKLRQKNNDQYKNKGQQTSQNKIEQLDQTENSKAIDTQNKFVEITKKVIQQNKNKKQNLPKKGGNIFQKFFKTLTKNVSEKSKKNLQKQKKQKKENKKDENNNKQKKQGKEEINKKESNSSLNLEKQKTQESQEQCQQFDSGKQRQQEQNEEQKQESNELQKEQEQPKESVQEQKLSQENLENQELLQQQQLQQIQEQEQEQKQQQKMLELQQQQQNLELQQQEEQNLEQQQQQQQPQQLSKEEIQKQKQQEQFQFKLKTYGEQLSEVLGGNPEEYYGIIIQYPMEPIEDLIETILENPDNFKNNQI</sequence>
<feature type="compositionally biased region" description="Polar residues" evidence="1">
    <location>
        <begin position="313"/>
        <end position="331"/>
    </location>
</feature>
<dbReference type="Pfam" id="PF00564">
    <property type="entry name" value="PB1"/>
    <property type="match status" value="1"/>
</dbReference>
<feature type="compositionally biased region" description="Basic and acidic residues" evidence="1">
    <location>
        <begin position="442"/>
        <end position="472"/>
    </location>
</feature>
<dbReference type="CDD" id="cd05992">
    <property type="entry name" value="PB1"/>
    <property type="match status" value="1"/>
</dbReference>
<feature type="compositionally biased region" description="Low complexity" evidence="1">
    <location>
        <begin position="473"/>
        <end position="482"/>
    </location>
</feature>
<dbReference type="AlphaFoldDB" id="A0A0V0R3H1"/>
<dbReference type="SUPFAM" id="SSF54277">
    <property type="entry name" value="CAD &amp; PB1 domains"/>
    <property type="match status" value="1"/>
</dbReference>
<keyword evidence="4" id="KW-1185">Reference proteome</keyword>
<proteinExistence type="predicted"/>
<feature type="region of interest" description="Disordered" evidence="1">
    <location>
        <begin position="125"/>
        <end position="153"/>
    </location>
</feature>